<reference evidence="1 2" key="1">
    <citation type="submission" date="2012-02" db="EMBL/GenBank/DDBJ databases">
        <title>Improved High-Quality Draft sequence of Microvirga sp. WSM3557.</title>
        <authorList>
            <consortium name="US DOE Joint Genome Institute"/>
            <person name="Lucas S."/>
            <person name="Han J."/>
            <person name="Lapidus A."/>
            <person name="Cheng J.-F."/>
            <person name="Goodwin L."/>
            <person name="Pitluck S."/>
            <person name="Peters L."/>
            <person name="Zhang X."/>
            <person name="Detter J.C."/>
            <person name="Han C."/>
            <person name="Tapia R."/>
            <person name="Land M."/>
            <person name="Hauser L."/>
            <person name="Kyrpides N."/>
            <person name="Ivanova N."/>
            <person name="Pagani I."/>
            <person name="Brau L."/>
            <person name="Yates R."/>
            <person name="O'Hara G."/>
            <person name="Rui T."/>
            <person name="Howieson J."/>
            <person name="Reeve W."/>
            <person name="Woyke T."/>
        </authorList>
    </citation>
    <scope>NUCLEOTIDE SEQUENCE [LARGE SCALE GENOMIC DNA]</scope>
    <source>
        <strain evidence="1 2">WSM3557</strain>
    </source>
</reference>
<dbReference type="EMBL" id="JH660641">
    <property type="protein sequence ID" value="EIM29103.1"/>
    <property type="molecule type" value="Genomic_DNA"/>
</dbReference>
<dbReference type="Proteomes" id="UP000003947">
    <property type="component" value="Unassembled WGS sequence"/>
</dbReference>
<dbReference type="RefSeq" id="WP_009490523.1">
    <property type="nucleotide sequence ID" value="NZ_CP141048.1"/>
</dbReference>
<dbReference type="HOGENOM" id="CLU_2288295_0_0_5"/>
<proteinExistence type="predicted"/>
<organism evidence="1 2">
    <name type="scientific">Microvirga lotononidis</name>
    <dbReference type="NCBI Taxonomy" id="864069"/>
    <lineage>
        <taxon>Bacteria</taxon>
        <taxon>Pseudomonadati</taxon>
        <taxon>Pseudomonadota</taxon>
        <taxon>Alphaproteobacteria</taxon>
        <taxon>Hyphomicrobiales</taxon>
        <taxon>Methylobacteriaceae</taxon>
        <taxon>Microvirga</taxon>
    </lineage>
</organism>
<gene>
    <name evidence="1" type="ORF">MicloDRAFT_00015740</name>
</gene>
<dbReference type="eggNOG" id="ENOG5034BVB">
    <property type="taxonomic scope" value="Bacteria"/>
</dbReference>
<dbReference type="AlphaFoldDB" id="I4YYR1"/>
<dbReference type="PATRIC" id="fig|864069.3.peg.1746"/>
<dbReference type="OrthoDB" id="8373075at2"/>
<evidence type="ECO:0000313" key="2">
    <source>
        <dbReference type="Proteomes" id="UP000003947"/>
    </source>
</evidence>
<accession>I4YYR1</accession>
<protein>
    <recommendedName>
        <fullName evidence="3">Sel1 repeat protein</fullName>
    </recommendedName>
</protein>
<evidence type="ECO:0000313" key="1">
    <source>
        <dbReference type="EMBL" id="EIM29103.1"/>
    </source>
</evidence>
<sequence length="101" mass="11967">MPRYNYNALNTVARKLVDERNFRDALKIYFFMIDGDSTLEAGFYGERIGYCYEKLGDLHAAKYWYGRASEENPVIEVYRKARERLEHVGIDDLIKPSEYTR</sequence>
<dbReference type="SUPFAM" id="SSF81901">
    <property type="entry name" value="HCP-like"/>
    <property type="match status" value="1"/>
</dbReference>
<name>I4YYR1_9HYPH</name>
<keyword evidence="2" id="KW-1185">Reference proteome</keyword>
<evidence type="ECO:0008006" key="3">
    <source>
        <dbReference type="Google" id="ProtNLM"/>
    </source>
</evidence>